<feature type="domain" description="Transketolase N-terminal" evidence="2">
    <location>
        <begin position="36"/>
        <end position="230"/>
    </location>
</feature>
<dbReference type="EMBL" id="CP094298">
    <property type="protein sequence ID" value="UNZ01613.1"/>
    <property type="molecule type" value="Genomic_DNA"/>
</dbReference>
<dbReference type="PANTHER" id="PTHR47514:SF2">
    <property type="entry name" value="TRANSKETOLASE"/>
    <property type="match status" value="1"/>
</dbReference>
<evidence type="ECO:0000313" key="3">
    <source>
        <dbReference type="EMBL" id="UNZ01613.1"/>
    </source>
</evidence>
<dbReference type="RefSeq" id="WP_003986122.1">
    <property type="nucleotide sequence ID" value="NZ_CP043497.1"/>
</dbReference>
<dbReference type="SUPFAM" id="SSF52518">
    <property type="entry name" value="Thiamin diphosphate-binding fold (THDP-binding)"/>
    <property type="match status" value="1"/>
</dbReference>
<dbReference type="Pfam" id="PF00456">
    <property type="entry name" value="Transketolase_N"/>
    <property type="match status" value="1"/>
</dbReference>
<dbReference type="Proteomes" id="UP000829494">
    <property type="component" value="Chromosome"/>
</dbReference>
<evidence type="ECO:0000256" key="1">
    <source>
        <dbReference type="SAM" id="MobiDB-lite"/>
    </source>
</evidence>
<dbReference type="InterPro" id="IPR005474">
    <property type="entry name" value="Transketolase_N"/>
</dbReference>
<gene>
    <name evidence="3" type="primary">fas2</name>
    <name evidence="3" type="ORF">SRIMR7_05610</name>
</gene>
<dbReference type="Gene3D" id="3.40.50.970">
    <property type="match status" value="1"/>
</dbReference>
<organism evidence="3 4">
    <name type="scientific">Streptomyces rimosus subsp. rimosus</name>
    <dbReference type="NCBI Taxonomy" id="132474"/>
    <lineage>
        <taxon>Bacteria</taxon>
        <taxon>Bacillati</taxon>
        <taxon>Actinomycetota</taxon>
        <taxon>Actinomycetes</taxon>
        <taxon>Kitasatosporales</taxon>
        <taxon>Streptomycetaceae</taxon>
        <taxon>Streptomyces</taxon>
    </lineage>
</organism>
<feature type="compositionally biased region" description="Basic and acidic residues" evidence="1">
    <location>
        <begin position="238"/>
        <end position="252"/>
    </location>
</feature>
<reference evidence="3 4" key="1">
    <citation type="submission" date="2022-03" db="EMBL/GenBank/DDBJ databases">
        <title>Complete genome of Streptomyces rimosus ssp. rimosus R7 (=ATCC 10970).</title>
        <authorList>
            <person name="Beganovic S."/>
            <person name="Ruckert C."/>
            <person name="Busche T."/>
            <person name="Kalinowski J."/>
            <person name="Wittmann C."/>
        </authorList>
    </citation>
    <scope>NUCLEOTIDE SEQUENCE [LARGE SCALE GENOMIC DNA]</scope>
    <source>
        <strain evidence="3 4">R7</strain>
    </source>
</reference>
<dbReference type="PANTHER" id="PTHR47514">
    <property type="entry name" value="TRANSKETOLASE N-TERMINAL SECTION-RELATED"/>
    <property type="match status" value="1"/>
</dbReference>
<feature type="region of interest" description="Disordered" evidence="1">
    <location>
        <begin position="238"/>
        <end position="261"/>
    </location>
</feature>
<proteinExistence type="predicted"/>
<dbReference type="GeneID" id="66859311"/>
<evidence type="ECO:0000259" key="2">
    <source>
        <dbReference type="Pfam" id="PF00456"/>
    </source>
</evidence>
<protein>
    <submittedName>
        <fullName evidence="3">Ferredoxin fas2</fullName>
    </submittedName>
</protein>
<accession>A0ABY3YVU4</accession>
<sequence length="261" mass="27162">MTNTTTDTTGATAASPVADFAALPRLMSLMTGDEKHGPAATSTLDALWVLYDRVLRVSPATAEDPERDRFLLSKGHGPMAYYAVLAAKGFFPTDWLPGFGSYDSPLGHHPDRLLVPGAEIGSGSLGHGLPLAVGTALGLAAQGRTGPAVWVLIGDAELDEGSNHEAIAYAGAAGLSRLHTLVIDNSSATHGWRGGIASRFEAAGWSVTTVDGRDHEALYTAFTQPHPDRPHAVVARVEAKEYAGEPKPKAAPEPEPGAAAA</sequence>
<evidence type="ECO:0000313" key="4">
    <source>
        <dbReference type="Proteomes" id="UP000829494"/>
    </source>
</evidence>
<dbReference type="InterPro" id="IPR029061">
    <property type="entry name" value="THDP-binding"/>
</dbReference>
<name>A0ABY3YVU4_STRRM</name>
<keyword evidence="4" id="KW-1185">Reference proteome</keyword>